<feature type="domain" description="Nudix hydrolase" evidence="4">
    <location>
        <begin position="25"/>
        <end position="151"/>
    </location>
</feature>
<dbReference type="EMBL" id="JABFDB010000028">
    <property type="protein sequence ID" value="NYZ23499.1"/>
    <property type="molecule type" value="Genomic_DNA"/>
</dbReference>
<dbReference type="SUPFAM" id="SSF55811">
    <property type="entry name" value="Nudix"/>
    <property type="match status" value="1"/>
</dbReference>
<dbReference type="Proteomes" id="UP000584642">
    <property type="component" value="Unassembled WGS sequence"/>
</dbReference>
<dbReference type="InterPro" id="IPR015797">
    <property type="entry name" value="NUDIX_hydrolase-like_dom_sf"/>
</dbReference>
<dbReference type="RefSeq" id="WP_180285280.1">
    <property type="nucleotide sequence ID" value="NZ_JABFDB010000028.1"/>
</dbReference>
<comment type="similarity">
    <text evidence="3">Belongs to the Nudix hydrolase family.</text>
</comment>
<organism evidence="5 6">
    <name type="scientific">Azospirillum oleiclasticum</name>
    <dbReference type="NCBI Taxonomy" id="2735135"/>
    <lineage>
        <taxon>Bacteria</taxon>
        <taxon>Pseudomonadati</taxon>
        <taxon>Pseudomonadota</taxon>
        <taxon>Alphaproteobacteria</taxon>
        <taxon>Rhodospirillales</taxon>
        <taxon>Azospirillaceae</taxon>
        <taxon>Azospirillum</taxon>
    </lineage>
</organism>
<dbReference type="PROSITE" id="PS51462">
    <property type="entry name" value="NUDIX"/>
    <property type="match status" value="1"/>
</dbReference>
<evidence type="ECO:0000259" key="4">
    <source>
        <dbReference type="PROSITE" id="PS51462"/>
    </source>
</evidence>
<evidence type="ECO:0000256" key="2">
    <source>
        <dbReference type="ARBA" id="ARBA00022801"/>
    </source>
</evidence>
<gene>
    <name evidence="5" type="ORF">HND93_27685</name>
</gene>
<evidence type="ECO:0000256" key="1">
    <source>
        <dbReference type="ARBA" id="ARBA00001946"/>
    </source>
</evidence>
<reference evidence="5 6" key="1">
    <citation type="submission" date="2020-05" db="EMBL/GenBank/DDBJ databases">
        <title>Azospirillum oleiclasticum sp. nov, a nitrogen-fixing and heavy crude oil-emulsifying bacterium isolated from the crude oil of Yumen Oilfield.</title>
        <authorList>
            <person name="Wu D."/>
            <person name="Cai M."/>
            <person name="Zhang X."/>
        </authorList>
    </citation>
    <scope>NUCLEOTIDE SEQUENCE [LARGE SCALE GENOMIC DNA]</scope>
    <source>
        <strain evidence="5 6">ROY-1-1-2</strain>
    </source>
</reference>
<name>A0ABX2TH57_9PROT</name>
<keyword evidence="2 3" id="KW-0378">Hydrolase</keyword>
<comment type="cofactor">
    <cofactor evidence="1">
        <name>Mg(2+)</name>
        <dbReference type="ChEBI" id="CHEBI:18420"/>
    </cofactor>
</comment>
<keyword evidence="6" id="KW-1185">Reference proteome</keyword>
<proteinExistence type="inferred from homology"/>
<dbReference type="PANTHER" id="PTHR43046:SF16">
    <property type="entry name" value="ADP-RIBOSE PYROPHOSPHATASE YJHB-RELATED"/>
    <property type="match status" value="1"/>
</dbReference>
<dbReference type="PRINTS" id="PR00502">
    <property type="entry name" value="NUDIXFAMILY"/>
</dbReference>
<comment type="caution">
    <text evidence="5">The sequence shown here is derived from an EMBL/GenBank/DDBJ whole genome shotgun (WGS) entry which is preliminary data.</text>
</comment>
<dbReference type="Pfam" id="PF00293">
    <property type="entry name" value="NUDIX"/>
    <property type="match status" value="1"/>
</dbReference>
<evidence type="ECO:0000256" key="3">
    <source>
        <dbReference type="RuleBase" id="RU003476"/>
    </source>
</evidence>
<accession>A0ABX2TH57</accession>
<dbReference type="InterPro" id="IPR000086">
    <property type="entry name" value="NUDIX_hydrolase_dom"/>
</dbReference>
<dbReference type="InterPro" id="IPR020476">
    <property type="entry name" value="Nudix_hydrolase"/>
</dbReference>
<protein>
    <submittedName>
        <fullName evidence="5">NUDIX domain-containing protein</fullName>
    </submittedName>
</protein>
<dbReference type="InterPro" id="IPR020084">
    <property type="entry name" value="NUDIX_hydrolase_CS"/>
</dbReference>
<evidence type="ECO:0000313" key="5">
    <source>
        <dbReference type="EMBL" id="NYZ23499.1"/>
    </source>
</evidence>
<sequence>MIPLSPRAMRIAWHARNLWHRLTRPITMGVRVIVLEESTPARVLLIRHSYIGGWHLPGGGVDRNETLVEAARREVREEVGLAIDCEPQPFGLYARFRHGASDHVGVFVARGWSGQPRVDGVEILEARFVALDALPDDLSPATRRRLDEFAGRTARAERW</sequence>
<evidence type="ECO:0000313" key="6">
    <source>
        <dbReference type="Proteomes" id="UP000584642"/>
    </source>
</evidence>
<dbReference type="PROSITE" id="PS00893">
    <property type="entry name" value="NUDIX_BOX"/>
    <property type="match status" value="1"/>
</dbReference>
<dbReference type="PANTHER" id="PTHR43046">
    <property type="entry name" value="GDP-MANNOSE MANNOSYL HYDROLASE"/>
    <property type="match status" value="1"/>
</dbReference>
<dbReference type="Gene3D" id="3.90.79.10">
    <property type="entry name" value="Nucleoside Triphosphate Pyrophosphohydrolase"/>
    <property type="match status" value="1"/>
</dbReference>